<evidence type="ECO:0000313" key="2">
    <source>
        <dbReference type="EMBL" id="KAK2633559.1"/>
    </source>
</evidence>
<evidence type="ECO:0000256" key="1">
    <source>
        <dbReference type="ARBA" id="ARBA00023303"/>
    </source>
</evidence>
<name>A0AAD9TDF5_9ROSI</name>
<dbReference type="GO" id="GO:0034220">
    <property type="term" value="P:monoatomic ion transmembrane transport"/>
    <property type="evidence" value="ECO:0007669"/>
    <property type="project" value="UniProtKB-KW"/>
</dbReference>
<dbReference type="Proteomes" id="UP001280121">
    <property type="component" value="Unassembled WGS sequence"/>
</dbReference>
<evidence type="ECO:0008006" key="4">
    <source>
        <dbReference type="Google" id="ProtNLM"/>
    </source>
</evidence>
<dbReference type="GO" id="GO:0016020">
    <property type="term" value="C:membrane"/>
    <property type="evidence" value="ECO:0007669"/>
    <property type="project" value="UniProtKB-SubCell"/>
</dbReference>
<sequence length="102" mass="11928">KLWYFSSGDKTDGYMNNASHKKQKDLLKEGDFWGEELINWVHNEPSSSKVPNLERTVQALTKVEAFVLMSGDLKHIYDQKSGVIKSFIRRRIMISKRNERLL</sequence>
<dbReference type="AlphaFoldDB" id="A0AAD9TDF5"/>
<proteinExistence type="predicted"/>
<keyword evidence="1" id="KW-0813">Transport</keyword>
<protein>
    <recommendedName>
        <fullName evidence="4">Cyclic nucleotide-binding domain-containing protein</fullName>
    </recommendedName>
</protein>
<dbReference type="InterPro" id="IPR014710">
    <property type="entry name" value="RmlC-like_jellyroll"/>
</dbReference>
<dbReference type="GO" id="GO:0030552">
    <property type="term" value="F:cAMP binding"/>
    <property type="evidence" value="ECO:0007669"/>
    <property type="project" value="UniProtKB-KW"/>
</dbReference>
<dbReference type="PANTHER" id="PTHR45651">
    <property type="entry name" value="CYCLIC NUCLEOTIDE-GATED ION CHANNEL 15-RELATED-RELATED"/>
    <property type="match status" value="1"/>
</dbReference>
<keyword evidence="1" id="KW-0407">Ion channel</keyword>
<comment type="caution">
    <text evidence="2">The sequence shown here is derived from an EMBL/GenBank/DDBJ whole genome shotgun (WGS) entry which is preliminary data.</text>
</comment>
<keyword evidence="1" id="KW-0406">Ion transport</keyword>
<feature type="non-terminal residue" evidence="2">
    <location>
        <position position="1"/>
    </location>
</feature>
<dbReference type="PANTHER" id="PTHR45651:SF5">
    <property type="entry name" value="CYCLIC NUCLEOTIDE-GATED ION CHANNEL 1"/>
    <property type="match status" value="1"/>
</dbReference>
<accession>A0AAD9TDF5</accession>
<gene>
    <name evidence="2" type="ORF">Ddye_032771</name>
</gene>
<evidence type="ECO:0000313" key="3">
    <source>
        <dbReference type="Proteomes" id="UP001280121"/>
    </source>
</evidence>
<dbReference type="Gene3D" id="2.60.120.10">
    <property type="entry name" value="Jelly Rolls"/>
    <property type="match status" value="1"/>
</dbReference>
<organism evidence="2 3">
    <name type="scientific">Dipteronia dyeriana</name>
    <dbReference type="NCBI Taxonomy" id="168575"/>
    <lineage>
        <taxon>Eukaryota</taxon>
        <taxon>Viridiplantae</taxon>
        <taxon>Streptophyta</taxon>
        <taxon>Embryophyta</taxon>
        <taxon>Tracheophyta</taxon>
        <taxon>Spermatophyta</taxon>
        <taxon>Magnoliopsida</taxon>
        <taxon>eudicotyledons</taxon>
        <taxon>Gunneridae</taxon>
        <taxon>Pentapetalae</taxon>
        <taxon>rosids</taxon>
        <taxon>malvids</taxon>
        <taxon>Sapindales</taxon>
        <taxon>Sapindaceae</taxon>
        <taxon>Hippocastanoideae</taxon>
        <taxon>Acereae</taxon>
        <taxon>Dipteronia</taxon>
    </lineage>
</organism>
<keyword evidence="3" id="KW-1185">Reference proteome</keyword>
<dbReference type="EMBL" id="JANJYI010000038">
    <property type="protein sequence ID" value="KAK2633559.1"/>
    <property type="molecule type" value="Genomic_DNA"/>
</dbReference>
<reference evidence="2" key="1">
    <citation type="journal article" date="2023" name="Plant J.">
        <title>Genome sequences and population genomics provide insights into the demographic history, inbreeding, and mutation load of two 'living fossil' tree species of Dipteronia.</title>
        <authorList>
            <person name="Feng Y."/>
            <person name="Comes H.P."/>
            <person name="Chen J."/>
            <person name="Zhu S."/>
            <person name="Lu R."/>
            <person name="Zhang X."/>
            <person name="Li P."/>
            <person name="Qiu J."/>
            <person name="Olsen K.M."/>
            <person name="Qiu Y."/>
        </authorList>
    </citation>
    <scope>NUCLEOTIDE SEQUENCE</scope>
    <source>
        <strain evidence="2">KIB01</strain>
    </source>
</reference>